<evidence type="ECO:0000256" key="2">
    <source>
        <dbReference type="SAM" id="SignalP"/>
    </source>
</evidence>
<accession>A0ABX4YPA4</accession>
<reference evidence="3" key="1">
    <citation type="submission" date="2018-01" db="EMBL/GenBank/DDBJ databases">
        <title>Genomic characterization of Leptospira inadai serogroup Lyme isolated from captured rat in Brazil and comparative analysis with human reference strain.</title>
        <authorList>
            <person name="Moreno L.Z."/>
            <person name="Loureiro A.P."/>
            <person name="Miraglia F."/>
            <person name="Kremer F.S."/>
            <person name="Eslabao M.R."/>
            <person name="Dellagostin O.A."/>
            <person name="Lilenbaum W."/>
            <person name="Moreno A.M."/>
        </authorList>
    </citation>
    <scope>NUCLEOTIDE SEQUENCE [LARGE SCALE GENOMIC DNA]</scope>
    <source>
        <strain evidence="3">M34/99</strain>
    </source>
</reference>
<evidence type="ECO:0000313" key="3">
    <source>
        <dbReference type="EMBL" id="PNV76995.1"/>
    </source>
</evidence>
<organism evidence="3 4">
    <name type="scientific">Leptospira inadai serovar Lyme</name>
    <dbReference type="NCBI Taxonomy" id="293084"/>
    <lineage>
        <taxon>Bacteria</taxon>
        <taxon>Pseudomonadati</taxon>
        <taxon>Spirochaetota</taxon>
        <taxon>Spirochaetia</taxon>
        <taxon>Leptospirales</taxon>
        <taxon>Leptospiraceae</taxon>
        <taxon>Leptospira</taxon>
    </lineage>
</organism>
<proteinExistence type="predicted"/>
<evidence type="ECO:0000313" key="4">
    <source>
        <dbReference type="Proteomes" id="UP000094669"/>
    </source>
</evidence>
<keyword evidence="2" id="KW-0732">Signal</keyword>
<feature type="chain" id="PRO_5045618981" evidence="2">
    <location>
        <begin position="25"/>
        <end position="379"/>
    </location>
</feature>
<feature type="compositionally biased region" description="Polar residues" evidence="1">
    <location>
        <begin position="35"/>
        <end position="46"/>
    </location>
</feature>
<dbReference type="RefSeq" id="WP_010409964.1">
    <property type="nucleotide sequence ID" value="NZ_MCRM02000001.1"/>
</dbReference>
<protein>
    <submittedName>
        <fullName evidence="3">Porin</fullName>
    </submittedName>
</protein>
<sequence>MKKQHFSTAGLLLLSLLLFPQSTTYSQKIEKKDPFQSTENSGIGTRSQKEQVESRNTGFWQTFWARSSATLLMGENGGEHIFESGTKYPNLSGAKAGSRISYNRNFGYGGIELRHWWQKWELSFGYRSNGRYQRVGQGKDEDFALADFSVERGAKFGFREWSFYDTPYTFSGSKNFADGRGKLKMKQDRLSLSVRRYFGSSDPDARKNGQGLFVTGGIHYTYFKYYLYDVNQWIASNPIFYGPIGMGLSFSNSTWELPVGIGYRYSDGKWMFEGAFLGSTWYSHFRDYHYQRSLNFIGDAAGYGIEANIGGGVIVDSWLFFLRLTENRLYGSGSFQTRGGISSNDILSNAAGHYRNYLNTKQYNLEFSVTNYLEWISSE</sequence>
<dbReference type="EMBL" id="MCRM02000001">
    <property type="protein sequence ID" value="PNV76995.1"/>
    <property type="molecule type" value="Genomic_DNA"/>
</dbReference>
<evidence type="ECO:0000256" key="1">
    <source>
        <dbReference type="SAM" id="MobiDB-lite"/>
    </source>
</evidence>
<keyword evidence="4" id="KW-1185">Reference proteome</keyword>
<name>A0ABX4YPA4_9LEPT</name>
<dbReference type="Pfam" id="PF16939">
    <property type="entry name" value="Porin_6"/>
    <property type="match status" value="1"/>
</dbReference>
<dbReference type="Proteomes" id="UP000094669">
    <property type="component" value="Unassembled WGS sequence"/>
</dbReference>
<feature type="region of interest" description="Disordered" evidence="1">
    <location>
        <begin position="30"/>
        <end position="51"/>
    </location>
</feature>
<gene>
    <name evidence="3" type="ORF">BES34_001610</name>
</gene>
<comment type="caution">
    <text evidence="3">The sequence shown here is derived from an EMBL/GenBank/DDBJ whole genome shotgun (WGS) entry which is preliminary data.</text>
</comment>
<feature type="signal peptide" evidence="2">
    <location>
        <begin position="1"/>
        <end position="24"/>
    </location>
</feature>
<dbReference type="InterPro" id="IPR031611">
    <property type="entry name" value="Porin_6"/>
</dbReference>